<feature type="compositionally biased region" description="Low complexity" evidence="2">
    <location>
        <begin position="280"/>
        <end position="301"/>
    </location>
</feature>
<accession>A0A8T0T8E0</accession>
<dbReference type="Proteomes" id="UP000823388">
    <property type="component" value="Chromosome 4N"/>
</dbReference>
<reference evidence="3" key="1">
    <citation type="submission" date="2020-05" db="EMBL/GenBank/DDBJ databases">
        <title>WGS assembly of Panicum virgatum.</title>
        <authorList>
            <person name="Lovell J.T."/>
            <person name="Jenkins J."/>
            <person name="Shu S."/>
            <person name="Juenger T.E."/>
            <person name="Schmutz J."/>
        </authorList>
    </citation>
    <scope>NUCLEOTIDE SEQUENCE</scope>
    <source>
        <strain evidence="3">AP13</strain>
    </source>
</reference>
<dbReference type="AlphaFoldDB" id="A0A8T0T8E0"/>
<dbReference type="PANTHER" id="PTHR16487:SF0">
    <property type="entry name" value="PROTEIN PHOSPHATASE 4 REGULATORY SUBUNIT 2-RELATED"/>
    <property type="match status" value="1"/>
</dbReference>
<feature type="compositionally biased region" description="Polar residues" evidence="2">
    <location>
        <begin position="215"/>
        <end position="224"/>
    </location>
</feature>
<protein>
    <recommendedName>
        <fullName evidence="5">Serine/threonine-protein phosphatase 4 regulatory subunit 2</fullName>
    </recommendedName>
</protein>
<feature type="region of interest" description="Disordered" evidence="2">
    <location>
        <begin position="1"/>
        <end position="77"/>
    </location>
</feature>
<dbReference type="EMBL" id="CM029044">
    <property type="protein sequence ID" value="KAG2605878.1"/>
    <property type="molecule type" value="Genomic_DNA"/>
</dbReference>
<comment type="similarity">
    <text evidence="1">Belongs to the PPP4R2 family.</text>
</comment>
<feature type="region of interest" description="Disordered" evidence="2">
    <location>
        <begin position="204"/>
        <end position="309"/>
    </location>
</feature>
<comment type="caution">
    <text evidence="3">The sequence shown here is derived from an EMBL/GenBank/DDBJ whole genome shotgun (WGS) entry which is preliminary data.</text>
</comment>
<organism evidence="3 4">
    <name type="scientific">Panicum virgatum</name>
    <name type="common">Blackwell switchgrass</name>
    <dbReference type="NCBI Taxonomy" id="38727"/>
    <lineage>
        <taxon>Eukaryota</taxon>
        <taxon>Viridiplantae</taxon>
        <taxon>Streptophyta</taxon>
        <taxon>Embryophyta</taxon>
        <taxon>Tracheophyta</taxon>
        <taxon>Spermatophyta</taxon>
        <taxon>Magnoliopsida</taxon>
        <taxon>Liliopsida</taxon>
        <taxon>Poales</taxon>
        <taxon>Poaceae</taxon>
        <taxon>PACMAD clade</taxon>
        <taxon>Panicoideae</taxon>
        <taxon>Panicodae</taxon>
        <taxon>Paniceae</taxon>
        <taxon>Panicinae</taxon>
        <taxon>Panicum</taxon>
        <taxon>Panicum sect. Hiantes</taxon>
    </lineage>
</organism>
<dbReference type="Pfam" id="PF09184">
    <property type="entry name" value="PPP4R2"/>
    <property type="match status" value="1"/>
</dbReference>
<sequence>MQALEEPRMEGAVTENAAAPVGAAAPETAVHADPRGEGGAVVEDSAAPTVAIEATSDADQINEDATPEDGRHGETVTNVDISPEEMRSIIEVIAETGKFWHDWDFLKSLLSLQLKQVLDEYSEAQMASQDDVQQQRSFSGETYSELVSRLSHALWRFEEGPPFTLQRLCEILLNPKGTYTKLSKLALALEKNLLVTSTIAKSTDPYPAAHGPPSSDCTQITENSGPVDEEPESTPEHTTAVPNGTEHLAGDGDEEMADTEAEEVSGSRDVEMQLDNPDQVENVSSNANPAAAADTEAVNVSEPLSEPQS</sequence>
<gene>
    <name evidence="3" type="ORF">PVAP13_4NG154500</name>
</gene>
<evidence type="ECO:0000256" key="1">
    <source>
        <dbReference type="ARBA" id="ARBA00009207"/>
    </source>
</evidence>
<feature type="compositionally biased region" description="Low complexity" evidence="2">
    <location>
        <begin position="12"/>
        <end position="29"/>
    </location>
</feature>
<evidence type="ECO:0000256" key="2">
    <source>
        <dbReference type="SAM" id="MobiDB-lite"/>
    </source>
</evidence>
<dbReference type="GO" id="GO:0005634">
    <property type="term" value="C:nucleus"/>
    <property type="evidence" value="ECO:0007669"/>
    <property type="project" value="TreeGrafter"/>
</dbReference>
<evidence type="ECO:0008006" key="5">
    <source>
        <dbReference type="Google" id="ProtNLM"/>
    </source>
</evidence>
<dbReference type="GO" id="GO:0019888">
    <property type="term" value="F:protein phosphatase regulator activity"/>
    <property type="evidence" value="ECO:0007669"/>
    <property type="project" value="InterPro"/>
</dbReference>
<evidence type="ECO:0000313" key="3">
    <source>
        <dbReference type="EMBL" id="KAG2605878.1"/>
    </source>
</evidence>
<keyword evidence="4" id="KW-1185">Reference proteome</keyword>
<dbReference type="InterPro" id="IPR015267">
    <property type="entry name" value="PPP4R2"/>
</dbReference>
<dbReference type="GO" id="GO:0005737">
    <property type="term" value="C:cytoplasm"/>
    <property type="evidence" value="ECO:0007669"/>
    <property type="project" value="TreeGrafter"/>
</dbReference>
<dbReference type="PANTHER" id="PTHR16487">
    <property type="entry name" value="PPP4R2-RELATED PROTEIN"/>
    <property type="match status" value="1"/>
</dbReference>
<name>A0A8T0T8E0_PANVG</name>
<feature type="compositionally biased region" description="Acidic residues" evidence="2">
    <location>
        <begin position="251"/>
        <end position="263"/>
    </location>
</feature>
<evidence type="ECO:0000313" key="4">
    <source>
        <dbReference type="Proteomes" id="UP000823388"/>
    </source>
</evidence>
<dbReference type="GO" id="GO:0030289">
    <property type="term" value="C:protein phosphatase 4 complex"/>
    <property type="evidence" value="ECO:0007669"/>
    <property type="project" value="InterPro"/>
</dbReference>
<proteinExistence type="inferred from homology"/>